<sequence length="178" mass="18832">MFRTAGCAMAALFTLSSATQAAEPGTAPLPQALLATVGCWSGDGEVMGKPVTIDIAAKPIVQDAMLALDARSTATADPDDKYAAHLIFGAAARQPGAPTERITGFWADSFGGAFTATGDGESHPDSFDMTYRYADNAFVNHWHISKNRLTWQIVAQDGEGAEKPFASYSLDRTPCDPT</sequence>
<dbReference type="AlphaFoldDB" id="A0A420EER7"/>
<dbReference type="EMBL" id="RAPF01000006">
    <property type="protein sequence ID" value="RKF19185.1"/>
    <property type="molecule type" value="Genomic_DNA"/>
</dbReference>
<comment type="caution">
    <text evidence="2">The sequence shown here is derived from an EMBL/GenBank/DDBJ whole genome shotgun (WGS) entry which is preliminary data.</text>
</comment>
<gene>
    <name evidence="2" type="ORF">D6851_11945</name>
</gene>
<protein>
    <recommendedName>
        <fullName evidence="4">DUF1579 domain-containing protein</fullName>
    </recommendedName>
</protein>
<keyword evidence="1" id="KW-0732">Signal</keyword>
<evidence type="ECO:0000256" key="1">
    <source>
        <dbReference type="SAM" id="SignalP"/>
    </source>
</evidence>
<feature type="signal peptide" evidence="1">
    <location>
        <begin position="1"/>
        <end position="21"/>
    </location>
</feature>
<accession>A0A420EER7</accession>
<name>A0A420EER7_9SPHN</name>
<dbReference type="Proteomes" id="UP000284395">
    <property type="component" value="Unassembled WGS sequence"/>
</dbReference>
<evidence type="ECO:0000313" key="2">
    <source>
        <dbReference type="EMBL" id="RKF19185.1"/>
    </source>
</evidence>
<evidence type="ECO:0008006" key="4">
    <source>
        <dbReference type="Google" id="ProtNLM"/>
    </source>
</evidence>
<reference evidence="2 3" key="1">
    <citation type="submission" date="2018-09" db="EMBL/GenBank/DDBJ databases">
        <title>Altererythrobacter spongiae sp. nov., isolated from a marine sponge.</title>
        <authorList>
            <person name="Zhuang L."/>
            <person name="Luo L."/>
        </authorList>
    </citation>
    <scope>NUCLEOTIDE SEQUENCE [LARGE SCALE GENOMIC DNA]</scope>
    <source>
        <strain evidence="2 3">HN-Y73</strain>
    </source>
</reference>
<evidence type="ECO:0000313" key="3">
    <source>
        <dbReference type="Proteomes" id="UP000284395"/>
    </source>
</evidence>
<keyword evidence="3" id="KW-1185">Reference proteome</keyword>
<feature type="chain" id="PRO_5019339862" description="DUF1579 domain-containing protein" evidence="1">
    <location>
        <begin position="22"/>
        <end position="178"/>
    </location>
</feature>
<organism evidence="2 3">
    <name type="scientific">Altericroceibacterium spongiae</name>
    <dbReference type="NCBI Taxonomy" id="2320269"/>
    <lineage>
        <taxon>Bacteria</taxon>
        <taxon>Pseudomonadati</taxon>
        <taxon>Pseudomonadota</taxon>
        <taxon>Alphaproteobacteria</taxon>
        <taxon>Sphingomonadales</taxon>
        <taxon>Erythrobacteraceae</taxon>
        <taxon>Altericroceibacterium</taxon>
    </lineage>
</organism>
<dbReference type="RefSeq" id="WP_120325128.1">
    <property type="nucleotide sequence ID" value="NZ_RAPF01000006.1"/>
</dbReference>
<dbReference type="OrthoDB" id="8755977at2"/>
<proteinExistence type="predicted"/>